<evidence type="ECO:0000256" key="2">
    <source>
        <dbReference type="ARBA" id="ARBA00022527"/>
    </source>
</evidence>
<feature type="transmembrane region" description="Helical" evidence="15">
    <location>
        <begin position="367"/>
        <end position="394"/>
    </location>
</feature>
<evidence type="ECO:0000256" key="4">
    <source>
        <dbReference type="ARBA" id="ARBA00022679"/>
    </source>
</evidence>
<accession>A0AAV5CNU2</accession>
<dbReference type="InterPro" id="IPR011009">
    <property type="entry name" value="Kinase-like_dom_sf"/>
</dbReference>
<dbReference type="CDD" id="cd00054">
    <property type="entry name" value="EGF_CA"/>
    <property type="match status" value="1"/>
</dbReference>
<keyword evidence="3" id="KW-0245">EGF-like domain</keyword>
<dbReference type="GO" id="GO:0005524">
    <property type="term" value="F:ATP binding"/>
    <property type="evidence" value="ECO:0007669"/>
    <property type="project" value="UniProtKB-UniRule"/>
</dbReference>
<dbReference type="GO" id="GO:0005886">
    <property type="term" value="C:plasma membrane"/>
    <property type="evidence" value="ECO:0007669"/>
    <property type="project" value="TreeGrafter"/>
</dbReference>
<keyword evidence="13" id="KW-0325">Glycoprotein</keyword>
<proteinExistence type="predicted"/>
<dbReference type="InterPro" id="IPR009030">
    <property type="entry name" value="Growth_fac_rcpt_cys_sf"/>
</dbReference>
<dbReference type="Pfam" id="PF07714">
    <property type="entry name" value="PK_Tyr_Ser-Thr"/>
    <property type="match status" value="1"/>
</dbReference>
<dbReference type="PANTHER" id="PTHR27005">
    <property type="entry name" value="WALL-ASSOCIATED RECEPTOR KINASE-LIKE 21"/>
    <property type="match status" value="1"/>
</dbReference>
<dbReference type="SUPFAM" id="SSF56112">
    <property type="entry name" value="Protein kinase-like (PK-like)"/>
    <property type="match status" value="1"/>
</dbReference>
<evidence type="ECO:0000256" key="9">
    <source>
        <dbReference type="ARBA" id="ARBA00022840"/>
    </source>
</evidence>
<dbReference type="SUPFAM" id="SSF57184">
    <property type="entry name" value="Growth factor receptor domain"/>
    <property type="match status" value="1"/>
</dbReference>
<keyword evidence="9 14" id="KW-0067">ATP-binding</keyword>
<evidence type="ECO:0000256" key="3">
    <source>
        <dbReference type="ARBA" id="ARBA00022536"/>
    </source>
</evidence>
<dbReference type="InterPro" id="IPR049883">
    <property type="entry name" value="NOTCH1_EGF-like"/>
</dbReference>
<evidence type="ECO:0000256" key="6">
    <source>
        <dbReference type="ARBA" id="ARBA00022729"/>
    </source>
</evidence>
<evidence type="ECO:0000256" key="7">
    <source>
        <dbReference type="ARBA" id="ARBA00022741"/>
    </source>
</evidence>
<comment type="caution">
    <text evidence="18">The sequence shown here is derived from an EMBL/GenBank/DDBJ whole genome shotgun (WGS) entry which is preliminary data.</text>
</comment>
<feature type="signal peptide" evidence="16">
    <location>
        <begin position="1"/>
        <end position="16"/>
    </location>
</feature>
<reference evidence="18" key="1">
    <citation type="journal article" date="2018" name="DNA Res.">
        <title>Multiple hybrid de novo genome assembly of finger millet, an orphan allotetraploid crop.</title>
        <authorList>
            <person name="Hatakeyama M."/>
            <person name="Aluri S."/>
            <person name="Balachadran M.T."/>
            <person name="Sivarajan S.R."/>
            <person name="Patrignani A."/>
            <person name="Gruter S."/>
            <person name="Poveda L."/>
            <person name="Shimizu-Inatsugi R."/>
            <person name="Baeten J."/>
            <person name="Francoijs K.J."/>
            <person name="Nataraja K.N."/>
            <person name="Reddy Y.A.N."/>
            <person name="Phadnis S."/>
            <person name="Ravikumar R.L."/>
            <person name="Schlapbach R."/>
            <person name="Sreeman S.M."/>
            <person name="Shimizu K.K."/>
        </authorList>
    </citation>
    <scope>NUCLEOTIDE SEQUENCE</scope>
</reference>
<feature type="domain" description="Protein kinase" evidence="17">
    <location>
        <begin position="446"/>
        <end position="718"/>
    </location>
</feature>
<dbReference type="InterPro" id="IPR000742">
    <property type="entry name" value="EGF"/>
</dbReference>
<dbReference type="InterPro" id="IPR008271">
    <property type="entry name" value="Ser/Thr_kinase_AS"/>
</dbReference>
<dbReference type="GO" id="GO:0030247">
    <property type="term" value="F:polysaccharide binding"/>
    <property type="evidence" value="ECO:0007669"/>
    <property type="project" value="InterPro"/>
</dbReference>
<evidence type="ECO:0000256" key="12">
    <source>
        <dbReference type="ARBA" id="ARBA00023157"/>
    </source>
</evidence>
<dbReference type="GO" id="GO:0007166">
    <property type="term" value="P:cell surface receptor signaling pathway"/>
    <property type="evidence" value="ECO:0007669"/>
    <property type="project" value="InterPro"/>
</dbReference>
<dbReference type="EMBL" id="BQKI01000007">
    <property type="protein sequence ID" value="GJM99546.1"/>
    <property type="molecule type" value="Genomic_DNA"/>
</dbReference>
<keyword evidence="10 15" id="KW-1133">Transmembrane helix</keyword>
<evidence type="ECO:0000313" key="19">
    <source>
        <dbReference type="Proteomes" id="UP001054889"/>
    </source>
</evidence>
<evidence type="ECO:0000313" key="18">
    <source>
        <dbReference type="EMBL" id="GJM99546.1"/>
    </source>
</evidence>
<dbReference type="Pfam" id="PF13947">
    <property type="entry name" value="GUB_WAK_bind"/>
    <property type="match status" value="1"/>
</dbReference>
<dbReference type="PROSITE" id="PS00108">
    <property type="entry name" value="PROTEIN_KINASE_ST"/>
    <property type="match status" value="1"/>
</dbReference>
<keyword evidence="2" id="KW-0723">Serine/threonine-protein kinase</keyword>
<evidence type="ECO:0000256" key="5">
    <source>
        <dbReference type="ARBA" id="ARBA00022692"/>
    </source>
</evidence>
<dbReference type="FunFam" id="1.10.510.10:FF:000084">
    <property type="entry name" value="Wall-associated receptor kinase 2"/>
    <property type="match status" value="1"/>
</dbReference>
<keyword evidence="8" id="KW-0418">Kinase</keyword>
<dbReference type="InterPro" id="IPR000719">
    <property type="entry name" value="Prot_kinase_dom"/>
</dbReference>
<feature type="binding site" evidence="14">
    <location>
        <position position="481"/>
    </location>
    <ligand>
        <name>ATP</name>
        <dbReference type="ChEBI" id="CHEBI:30616"/>
    </ligand>
</feature>
<dbReference type="Pfam" id="PF07645">
    <property type="entry name" value="EGF_CA"/>
    <property type="match status" value="1"/>
</dbReference>
<evidence type="ECO:0000256" key="10">
    <source>
        <dbReference type="ARBA" id="ARBA00022989"/>
    </source>
</evidence>
<evidence type="ECO:0000256" key="1">
    <source>
        <dbReference type="ARBA" id="ARBA00004479"/>
    </source>
</evidence>
<evidence type="ECO:0000256" key="15">
    <source>
        <dbReference type="SAM" id="Phobius"/>
    </source>
</evidence>
<organism evidence="18 19">
    <name type="scientific">Eleusine coracana subsp. coracana</name>
    <dbReference type="NCBI Taxonomy" id="191504"/>
    <lineage>
        <taxon>Eukaryota</taxon>
        <taxon>Viridiplantae</taxon>
        <taxon>Streptophyta</taxon>
        <taxon>Embryophyta</taxon>
        <taxon>Tracheophyta</taxon>
        <taxon>Spermatophyta</taxon>
        <taxon>Magnoliopsida</taxon>
        <taxon>Liliopsida</taxon>
        <taxon>Poales</taxon>
        <taxon>Poaceae</taxon>
        <taxon>PACMAD clade</taxon>
        <taxon>Chloridoideae</taxon>
        <taxon>Cynodonteae</taxon>
        <taxon>Eleusininae</taxon>
        <taxon>Eleusine</taxon>
    </lineage>
</organism>
<evidence type="ECO:0000256" key="13">
    <source>
        <dbReference type="ARBA" id="ARBA00023180"/>
    </source>
</evidence>
<dbReference type="PROSITE" id="PS00107">
    <property type="entry name" value="PROTEIN_KINASE_ATP"/>
    <property type="match status" value="1"/>
</dbReference>
<dbReference type="SMART" id="SM00181">
    <property type="entry name" value="EGF"/>
    <property type="match status" value="2"/>
</dbReference>
<dbReference type="Gene3D" id="3.30.200.20">
    <property type="entry name" value="Phosphorylase Kinase, domain 1"/>
    <property type="match status" value="1"/>
</dbReference>
<feature type="chain" id="PRO_5043585195" description="Protein kinase domain-containing protein" evidence="16">
    <location>
        <begin position="17"/>
        <end position="769"/>
    </location>
</feature>
<keyword evidence="5 15" id="KW-0812">Transmembrane</keyword>
<dbReference type="GO" id="GO:0004674">
    <property type="term" value="F:protein serine/threonine kinase activity"/>
    <property type="evidence" value="ECO:0007669"/>
    <property type="project" value="UniProtKB-KW"/>
</dbReference>
<dbReference type="GO" id="GO:0005509">
    <property type="term" value="F:calcium ion binding"/>
    <property type="evidence" value="ECO:0007669"/>
    <property type="project" value="InterPro"/>
</dbReference>
<dbReference type="InterPro" id="IPR045274">
    <property type="entry name" value="WAK-like"/>
</dbReference>
<comment type="subcellular location">
    <subcellularLocation>
        <location evidence="1">Membrane</location>
        <topology evidence="1">Single-pass type I membrane protein</topology>
    </subcellularLocation>
</comment>
<dbReference type="SMART" id="SM00179">
    <property type="entry name" value="EGF_CA"/>
    <property type="match status" value="1"/>
</dbReference>
<dbReference type="InterPro" id="IPR001245">
    <property type="entry name" value="Ser-Thr/Tyr_kinase_cat_dom"/>
</dbReference>
<keyword evidence="4" id="KW-0808">Transferase</keyword>
<dbReference type="AlphaFoldDB" id="A0AAV5CNU2"/>
<protein>
    <recommendedName>
        <fullName evidence="17">Protein kinase domain-containing protein</fullName>
    </recommendedName>
</protein>
<evidence type="ECO:0000259" key="17">
    <source>
        <dbReference type="PROSITE" id="PS50011"/>
    </source>
</evidence>
<dbReference type="InterPro" id="IPR025287">
    <property type="entry name" value="WAK_GUB"/>
</dbReference>
<keyword evidence="19" id="KW-1185">Reference proteome</keyword>
<name>A0AAV5CNU2_ELECO</name>
<keyword evidence="7 14" id="KW-0547">Nucleotide-binding</keyword>
<dbReference type="SMART" id="SM00220">
    <property type="entry name" value="S_TKc"/>
    <property type="match status" value="1"/>
</dbReference>
<sequence length="769" mass="84174">MMSIIIALLATHGVLMLSQLSAAASATAAPAPMGLRPRCDTWCGHVRVPYPFGISLNCSYPAPGFNLTCDRSTHPPRLLLGDGTLHVDEISLLNSTVRVVSTGGVRIGRDGIGMWRGAGMVDDDAGPFALMSGDFNELVVTGCNVQATVRVGNDTVVSGCSSFCSSGANEFHYGRDGSKYCSGIGCCQAPIPVGDTSLEVRFQRLDDDDPAMRRLKPVHVFVAEVDWFDHKVGRDILRPNPKRGDRGSIRVPVILQWAIWPLEVETAASAADTVFPPPCDAAVARNICRSEHSFCTDTGRGYQCSCKDNYQGNPYLVGGCVDVNECELPPEDSGCFGDCTNTDGGFHCRCPRGTHGDPTIPRGCTRYITGLTIGLLAASGPAFLILVLIVIIVLRKIEQGRAKRLKQKFFKQNRGQLLQQLVSQRADIAERMIIPIVELEKATNNFDQNRKLGGGGHGTVYKGILSDLQVVAIKKSKVVIKREIDEFINEVAILSQINHRNVVKLFGCCLETQVPLLVYEFVTNGTLQEHLHKEDGEGSLPWRDRLRIAAETAKAIAYLHSSISIPIIHRDIKSANILLDDALTAKVSDFGASRYIPTDQNHATMTAVQGTIGYLDPMYYYTRQMTEMSDVYSFGVVLIELLTRKIPTSYKSEEGNGLVAHFNALISEGNVSQILDQQVVAEGGSEIEEVAALAASCTKYRGEERPTMRQVEMALEAFQAAKDRCLDNVVVEKSEGNNVKSLIRRTNTDEGSRQYSLEEEFLMSASYPR</sequence>
<evidence type="ECO:0000256" key="14">
    <source>
        <dbReference type="PROSITE-ProRule" id="PRU10141"/>
    </source>
</evidence>
<dbReference type="CDD" id="cd14066">
    <property type="entry name" value="STKc_IRAK"/>
    <property type="match status" value="1"/>
</dbReference>
<reference evidence="18" key="2">
    <citation type="submission" date="2021-12" db="EMBL/GenBank/DDBJ databases">
        <title>Resequencing data analysis of finger millet.</title>
        <authorList>
            <person name="Hatakeyama M."/>
            <person name="Aluri S."/>
            <person name="Balachadran M.T."/>
            <person name="Sivarajan S.R."/>
            <person name="Poveda L."/>
            <person name="Shimizu-Inatsugi R."/>
            <person name="Schlapbach R."/>
            <person name="Sreeman S.M."/>
            <person name="Shimizu K.K."/>
        </authorList>
    </citation>
    <scope>NUCLEOTIDE SEQUENCE</scope>
</reference>
<dbReference type="Gene3D" id="1.10.510.10">
    <property type="entry name" value="Transferase(Phosphotransferase) domain 1"/>
    <property type="match status" value="1"/>
</dbReference>
<dbReference type="InterPro" id="IPR017441">
    <property type="entry name" value="Protein_kinase_ATP_BS"/>
</dbReference>
<evidence type="ECO:0000256" key="16">
    <source>
        <dbReference type="SAM" id="SignalP"/>
    </source>
</evidence>
<gene>
    <name evidence="18" type="primary">ga16656</name>
    <name evidence="18" type="ORF">PR202_ga16656</name>
</gene>
<dbReference type="FunFam" id="3.30.200.20:FF:000043">
    <property type="entry name" value="Wall-associated receptor kinase 2"/>
    <property type="match status" value="1"/>
</dbReference>
<dbReference type="PROSITE" id="PS01187">
    <property type="entry name" value="EGF_CA"/>
    <property type="match status" value="1"/>
</dbReference>
<dbReference type="InterPro" id="IPR018097">
    <property type="entry name" value="EGF_Ca-bd_CS"/>
</dbReference>
<keyword evidence="11 15" id="KW-0472">Membrane</keyword>
<evidence type="ECO:0000256" key="11">
    <source>
        <dbReference type="ARBA" id="ARBA00023136"/>
    </source>
</evidence>
<dbReference type="Gene3D" id="2.10.25.10">
    <property type="entry name" value="Laminin"/>
    <property type="match status" value="1"/>
</dbReference>
<dbReference type="PANTHER" id="PTHR27005:SF213">
    <property type="entry name" value="PROTEIN KINASE DOMAIN-CONTAINING PROTEIN"/>
    <property type="match status" value="1"/>
</dbReference>
<dbReference type="PROSITE" id="PS50011">
    <property type="entry name" value="PROTEIN_KINASE_DOM"/>
    <property type="match status" value="1"/>
</dbReference>
<dbReference type="Proteomes" id="UP001054889">
    <property type="component" value="Unassembled WGS sequence"/>
</dbReference>
<keyword evidence="6 16" id="KW-0732">Signal</keyword>
<keyword evidence="12" id="KW-1015">Disulfide bond</keyword>
<dbReference type="InterPro" id="IPR001881">
    <property type="entry name" value="EGF-like_Ca-bd_dom"/>
</dbReference>
<evidence type="ECO:0000256" key="8">
    <source>
        <dbReference type="ARBA" id="ARBA00022777"/>
    </source>
</evidence>